<evidence type="ECO:0000256" key="1">
    <source>
        <dbReference type="ARBA" id="ARBA00004370"/>
    </source>
</evidence>
<dbReference type="GO" id="GO:0019867">
    <property type="term" value="C:outer membrane"/>
    <property type="evidence" value="ECO:0007669"/>
    <property type="project" value="InterPro"/>
</dbReference>
<comment type="subcellular location">
    <subcellularLocation>
        <location evidence="1">Membrane</location>
    </subcellularLocation>
</comment>
<dbReference type="InterPro" id="IPR034746">
    <property type="entry name" value="POTRA"/>
</dbReference>
<evidence type="ECO:0000313" key="5">
    <source>
        <dbReference type="EMBL" id="NER18182.1"/>
    </source>
</evidence>
<evidence type="ECO:0000256" key="3">
    <source>
        <dbReference type="SAM" id="SignalP"/>
    </source>
</evidence>
<proteinExistence type="predicted"/>
<feature type="chain" id="PRO_5026959750" description="POTRA domain-containing protein" evidence="3">
    <location>
        <begin position="19"/>
        <end position="425"/>
    </location>
</feature>
<feature type="domain" description="POTRA" evidence="4">
    <location>
        <begin position="21"/>
        <end position="93"/>
    </location>
</feature>
<reference evidence="5 6" key="1">
    <citation type="submission" date="2020-01" db="EMBL/GenBank/DDBJ databases">
        <title>Spongiivirga citrea KCTC 32990T.</title>
        <authorList>
            <person name="Wang G."/>
        </authorList>
    </citation>
    <scope>NUCLEOTIDE SEQUENCE [LARGE SCALE GENOMIC DNA]</scope>
    <source>
        <strain evidence="5 6">KCTC 32990</strain>
    </source>
</reference>
<sequence length="425" mass="48574">MKRLIVIMLLFCASITTAQEASITNINIEGLKRTDEGFLRRLIKVKPASMYDSIKIATDVEKLNRLPGIAKATSKLEKDASGNYQLTYEIVEAFTIIPGVRIATDNNDEFSYRLSAFEFNLFGKNQLIGGFYQNDEFNSYGFFWEAPYLFTNKFGFGVNYQNNVNQEPVFFPEQELNYRFDSKAFEVLFTYEFNFYHNAQIGAIISKEEYSFLPEQSEGDLPADKPANLSADRITFRGEYEYNDIDIDYQYVSGFRTLLDVRLVSGDESEAFLDSFFIGRNDFEYFQRVGEKGNWANRLRVAYASNNDNPFAPFTLDNQLNIRGVGNTVDRGTAALTLNTEYRHTFIEKGWFVLQGNAFIDAGTWRNPGQDISQLFDGTSTRLYPGLGVRFIHKRIFNAVFRLDYGFGVGDDATQGLVFGIGQYF</sequence>
<dbReference type="PROSITE" id="PS51779">
    <property type="entry name" value="POTRA"/>
    <property type="match status" value="1"/>
</dbReference>
<dbReference type="Proteomes" id="UP000474296">
    <property type="component" value="Unassembled WGS sequence"/>
</dbReference>
<accession>A0A6M0CKK5</accession>
<evidence type="ECO:0000313" key="6">
    <source>
        <dbReference type="Proteomes" id="UP000474296"/>
    </source>
</evidence>
<feature type="signal peptide" evidence="3">
    <location>
        <begin position="1"/>
        <end position="18"/>
    </location>
</feature>
<evidence type="ECO:0000256" key="2">
    <source>
        <dbReference type="ARBA" id="ARBA00023136"/>
    </source>
</evidence>
<keyword evidence="6" id="KW-1185">Reference proteome</keyword>
<name>A0A6M0CKK5_9FLAO</name>
<dbReference type="InterPro" id="IPR010827">
    <property type="entry name" value="BamA/TamA_POTRA"/>
</dbReference>
<organism evidence="5 6">
    <name type="scientific">Spongiivirga citrea</name>
    <dbReference type="NCBI Taxonomy" id="1481457"/>
    <lineage>
        <taxon>Bacteria</taxon>
        <taxon>Pseudomonadati</taxon>
        <taxon>Bacteroidota</taxon>
        <taxon>Flavobacteriia</taxon>
        <taxon>Flavobacteriales</taxon>
        <taxon>Flavobacteriaceae</taxon>
        <taxon>Spongiivirga</taxon>
    </lineage>
</organism>
<keyword evidence="3" id="KW-0732">Signal</keyword>
<dbReference type="Gene3D" id="3.10.20.310">
    <property type="entry name" value="membrane protein fhac"/>
    <property type="match status" value="1"/>
</dbReference>
<evidence type="ECO:0000259" key="4">
    <source>
        <dbReference type="PROSITE" id="PS51779"/>
    </source>
</evidence>
<comment type="caution">
    <text evidence="5">The sequence shown here is derived from an EMBL/GenBank/DDBJ whole genome shotgun (WGS) entry which is preliminary data.</text>
</comment>
<gene>
    <name evidence="5" type="ORF">GWK10_13230</name>
</gene>
<dbReference type="EMBL" id="JAABOQ010000005">
    <property type="protein sequence ID" value="NER18182.1"/>
    <property type="molecule type" value="Genomic_DNA"/>
</dbReference>
<dbReference type="RefSeq" id="WP_164032860.1">
    <property type="nucleotide sequence ID" value="NZ_JAABOQ010000005.1"/>
</dbReference>
<protein>
    <recommendedName>
        <fullName evidence="4">POTRA domain-containing protein</fullName>
    </recommendedName>
</protein>
<dbReference type="AlphaFoldDB" id="A0A6M0CKK5"/>
<dbReference type="Pfam" id="PF07244">
    <property type="entry name" value="POTRA"/>
    <property type="match status" value="1"/>
</dbReference>
<keyword evidence="2" id="KW-0472">Membrane</keyword>